<keyword evidence="4" id="KW-0597">Phosphoprotein</keyword>
<dbReference type="EMBL" id="AP024355">
    <property type="protein sequence ID" value="BCR03338.1"/>
    <property type="molecule type" value="Genomic_DNA"/>
</dbReference>
<gene>
    <name evidence="18" type="ORF">DESUT3_04070</name>
</gene>
<dbReference type="Pfam" id="PF00512">
    <property type="entry name" value="HisKA"/>
    <property type="match status" value="1"/>
</dbReference>
<dbReference type="SMART" id="SM00091">
    <property type="entry name" value="PAS"/>
    <property type="match status" value="1"/>
</dbReference>
<dbReference type="Gene3D" id="3.30.450.20">
    <property type="entry name" value="PAS domain"/>
    <property type="match status" value="1"/>
</dbReference>
<dbReference type="Proteomes" id="UP001319827">
    <property type="component" value="Chromosome"/>
</dbReference>
<evidence type="ECO:0000256" key="7">
    <source>
        <dbReference type="ARBA" id="ARBA00022741"/>
    </source>
</evidence>
<dbReference type="Gene3D" id="1.10.287.130">
    <property type="match status" value="1"/>
</dbReference>
<evidence type="ECO:0000256" key="4">
    <source>
        <dbReference type="ARBA" id="ARBA00022553"/>
    </source>
</evidence>
<comment type="catalytic activity">
    <reaction evidence="1">
        <text>ATP + protein L-histidine = ADP + protein N-phospho-L-histidine.</text>
        <dbReference type="EC" id="2.7.13.3"/>
    </reaction>
</comment>
<evidence type="ECO:0000256" key="2">
    <source>
        <dbReference type="ARBA" id="ARBA00004141"/>
    </source>
</evidence>
<reference evidence="18 19" key="2">
    <citation type="journal article" date="2021" name="Int. J. Syst. Evol. Microbiol.">
        <title>Isolation and Polyphasic Characterization of Desulfuromonas versatilis sp. Nov., an Electrogenic Bacteria Capable of Versatile Metabolism Isolated from a Graphene Oxide-Reducing Enrichment Culture.</title>
        <authorList>
            <person name="Xie L."/>
            <person name="Yoshida N."/>
            <person name="Ishii S."/>
            <person name="Meng L."/>
        </authorList>
    </citation>
    <scope>NUCLEOTIDE SEQUENCE [LARGE SCALE GENOMIC DNA]</scope>
    <source>
        <strain evidence="18 19">NIT-T3</strain>
    </source>
</reference>
<dbReference type="InterPro" id="IPR004358">
    <property type="entry name" value="Sig_transdc_His_kin-like_C"/>
</dbReference>
<organism evidence="18 19">
    <name type="scientific">Desulfuromonas versatilis</name>
    <dbReference type="NCBI Taxonomy" id="2802975"/>
    <lineage>
        <taxon>Bacteria</taxon>
        <taxon>Pseudomonadati</taxon>
        <taxon>Thermodesulfobacteriota</taxon>
        <taxon>Desulfuromonadia</taxon>
        <taxon>Desulfuromonadales</taxon>
        <taxon>Desulfuromonadaceae</taxon>
        <taxon>Desulfuromonas</taxon>
    </lineage>
</organism>
<dbReference type="RefSeq" id="WP_221250817.1">
    <property type="nucleotide sequence ID" value="NZ_AP024355.1"/>
</dbReference>
<feature type="transmembrane region" description="Helical" evidence="15">
    <location>
        <begin position="183"/>
        <end position="201"/>
    </location>
</feature>
<dbReference type="SUPFAM" id="SSF47384">
    <property type="entry name" value="Homodimeric domain of signal transducing histidine kinase"/>
    <property type="match status" value="1"/>
</dbReference>
<dbReference type="InterPro" id="IPR000014">
    <property type="entry name" value="PAS"/>
</dbReference>
<keyword evidence="13" id="KW-0175">Coiled coil</keyword>
<evidence type="ECO:0000256" key="3">
    <source>
        <dbReference type="ARBA" id="ARBA00012438"/>
    </source>
</evidence>
<reference evidence="18 19" key="1">
    <citation type="journal article" date="2016" name="C (Basel)">
        <title>Selective Growth of and Electricity Production by Marine Exoelectrogenic Bacteria in Self-Aggregated Hydrogel of Microbially Reduced Graphene Oxide.</title>
        <authorList>
            <person name="Yoshida N."/>
            <person name="Goto Y."/>
            <person name="Miyata Y."/>
        </authorList>
    </citation>
    <scope>NUCLEOTIDE SEQUENCE [LARGE SCALE GENOMIC DNA]</scope>
    <source>
        <strain evidence="18 19">NIT-T3</strain>
    </source>
</reference>
<evidence type="ECO:0000256" key="8">
    <source>
        <dbReference type="ARBA" id="ARBA00022777"/>
    </source>
</evidence>
<dbReference type="PANTHER" id="PTHR42878">
    <property type="entry name" value="TWO-COMPONENT HISTIDINE KINASE"/>
    <property type="match status" value="1"/>
</dbReference>
<dbReference type="Gene3D" id="3.30.565.10">
    <property type="entry name" value="Histidine kinase-like ATPase, C-terminal domain"/>
    <property type="match status" value="1"/>
</dbReference>
<evidence type="ECO:0000256" key="1">
    <source>
        <dbReference type="ARBA" id="ARBA00000085"/>
    </source>
</evidence>
<evidence type="ECO:0000313" key="18">
    <source>
        <dbReference type="EMBL" id="BCR03338.1"/>
    </source>
</evidence>
<dbReference type="PRINTS" id="PR00344">
    <property type="entry name" value="BCTRLSENSOR"/>
</dbReference>
<dbReference type="Pfam" id="PF00989">
    <property type="entry name" value="PAS"/>
    <property type="match status" value="1"/>
</dbReference>
<dbReference type="InterPro" id="IPR013767">
    <property type="entry name" value="PAS_fold"/>
</dbReference>
<dbReference type="PROSITE" id="PS50112">
    <property type="entry name" value="PAS"/>
    <property type="match status" value="1"/>
</dbReference>
<dbReference type="SMART" id="SM00387">
    <property type="entry name" value="HATPase_c"/>
    <property type="match status" value="1"/>
</dbReference>
<evidence type="ECO:0000256" key="13">
    <source>
        <dbReference type="SAM" id="Coils"/>
    </source>
</evidence>
<keyword evidence="19" id="KW-1185">Reference proteome</keyword>
<feature type="domain" description="PAS" evidence="17">
    <location>
        <begin position="267"/>
        <end position="321"/>
    </location>
</feature>
<dbReference type="InterPro" id="IPR035965">
    <property type="entry name" value="PAS-like_dom_sf"/>
</dbReference>
<evidence type="ECO:0000256" key="11">
    <source>
        <dbReference type="ARBA" id="ARBA00023012"/>
    </source>
</evidence>
<evidence type="ECO:0000256" key="12">
    <source>
        <dbReference type="ARBA" id="ARBA00023136"/>
    </source>
</evidence>
<sequence>MFRITFLRSILLYSLVIAVFLPLYNALIIYPSYQDILVRETEEDAARHVDALLRMLKLEGQPLTRERLAPELVEEIRRYQNDPRLVKLRIFSPDGEIIYSSDPAEEGQRNAKPYFHEQVARGIIYSKVVESDSRTAEDRPIAVDVVETYVPLMARDLFLGAVETYLDISASHDRLLGLTRQSTLVMLVISAGLLLAILGVMKKAHSSIREREKAEAALQMAMDDLERRVTERTQQLLEANQQLNAEIAERRRAENSLIEAFRISEEAKEKIDGILRSVPDGLLVTDSSDRVLLMNATAERLLGVSLHQALGRGIEEILDDQALLGELQRGAGRQFDFQHQDPRRQILHHYRARTSVLVGRDHLEKGMIVLFQDVSREQEIDRMKNEFLAMTTHELKTPLAGIMGYAELLLDGGLFDPTPNQRREFLGTIYQSAEALARLVDDILDVSRLASGKPLGLEHSPFFMEELLKDALARFRERYPGHRIELRLAETPTRIVADRGRLFQVLNNLVSNAVKFSPRGSLVELAGERCGESYRLSVSDQGVGLTPDQVGRIFDKFYRADTSDTAVRGTGLGLSIVKHILEAHDGGISVDSRPMQGTRVEIQLPLRPREAGETPLLEDWPPLSSSA</sequence>
<keyword evidence="6 15" id="KW-0812">Transmembrane</keyword>
<keyword evidence="7" id="KW-0547">Nucleotide-binding</keyword>
<dbReference type="SMART" id="SM00388">
    <property type="entry name" value="HisKA"/>
    <property type="match status" value="1"/>
</dbReference>
<dbReference type="SUPFAM" id="SSF55874">
    <property type="entry name" value="ATPase domain of HSP90 chaperone/DNA topoisomerase II/histidine kinase"/>
    <property type="match status" value="1"/>
</dbReference>
<dbReference type="EC" id="2.7.13.3" evidence="3"/>
<evidence type="ECO:0000256" key="15">
    <source>
        <dbReference type="SAM" id="Phobius"/>
    </source>
</evidence>
<dbReference type="PANTHER" id="PTHR42878:SF7">
    <property type="entry name" value="SENSOR HISTIDINE KINASE GLRK"/>
    <property type="match status" value="1"/>
</dbReference>
<dbReference type="PROSITE" id="PS50109">
    <property type="entry name" value="HIS_KIN"/>
    <property type="match status" value="1"/>
</dbReference>
<keyword evidence="12 15" id="KW-0472">Membrane</keyword>
<keyword evidence="8" id="KW-0418">Kinase</keyword>
<protein>
    <recommendedName>
        <fullName evidence="3">histidine kinase</fullName>
        <ecNumber evidence="3">2.7.13.3</ecNumber>
    </recommendedName>
</protein>
<evidence type="ECO:0000256" key="5">
    <source>
        <dbReference type="ARBA" id="ARBA00022679"/>
    </source>
</evidence>
<dbReference type="Pfam" id="PF02518">
    <property type="entry name" value="HATPase_c"/>
    <property type="match status" value="1"/>
</dbReference>
<accession>A0ABN6DT64</accession>
<evidence type="ECO:0000256" key="6">
    <source>
        <dbReference type="ARBA" id="ARBA00022692"/>
    </source>
</evidence>
<dbReference type="InterPro" id="IPR036097">
    <property type="entry name" value="HisK_dim/P_sf"/>
</dbReference>
<keyword evidence="10 15" id="KW-1133">Transmembrane helix</keyword>
<dbReference type="CDD" id="cd00130">
    <property type="entry name" value="PAS"/>
    <property type="match status" value="1"/>
</dbReference>
<keyword evidence="5" id="KW-0808">Transferase</keyword>
<proteinExistence type="predicted"/>
<dbReference type="SUPFAM" id="SSF55785">
    <property type="entry name" value="PYP-like sensor domain (PAS domain)"/>
    <property type="match status" value="1"/>
</dbReference>
<feature type="coiled-coil region" evidence="13">
    <location>
        <begin position="208"/>
        <end position="256"/>
    </location>
</feature>
<evidence type="ECO:0000256" key="9">
    <source>
        <dbReference type="ARBA" id="ARBA00022840"/>
    </source>
</evidence>
<evidence type="ECO:0000259" key="16">
    <source>
        <dbReference type="PROSITE" id="PS50109"/>
    </source>
</evidence>
<evidence type="ECO:0000256" key="10">
    <source>
        <dbReference type="ARBA" id="ARBA00022989"/>
    </source>
</evidence>
<keyword evidence="11" id="KW-0902">Two-component regulatory system</keyword>
<dbReference type="InterPro" id="IPR036890">
    <property type="entry name" value="HATPase_C_sf"/>
</dbReference>
<evidence type="ECO:0000313" key="19">
    <source>
        <dbReference type="Proteomes" id="UP001319827"/>
    </source>
</evidence>
<comment type="subcellular location">
    <subcellularLocation>
        <location evidence="2">Membrane</location>
        <topology evidence="2">Multi-pass membrane protein</topology>
    </subcellularLocation>
</comment>
<dbReference type="CDD" id="cd00082">
    <property type="entry name" value="HisKA"/>
    <property type="match status" value="1"/>
</dbReference>
<feature type="domain" description="Histidine kinase" evidence="16">
    <location>
        <begin position="390"/>
        <end position="608"/>
    </location>
</feature>
<feature type="region of interest" description="Disordered" evidence="14">
    <location>
        <begin position="607"/>
        <end position="627"/>
    </location>
</feature>
<dbReference type="InterPro" id="IPR050351">
    <property type="entry name" value="BphY/WalK/GraS-like"/>
</dbReference>
<name>A0ABN6DT64_9BACT</name>
<feature type="transmembrane region" description="Helical" evidence="15">
    <location>
        <begin position="12"/>
        <end position="33"/>
    </location>
</feature>
<keyword evidence="9" id="KW-0067">ATP-binding</keyword>
<dbReference type="InterPro" id="IPR003661">
    <property type="entry name" value="HisK_dim/P_dom"/>
</dbReference>
<dbReference type="InterPro" id="IPR005467">
    <property type="entry name" value="His_kinase_dom"/>
</dbReference>
<evidence type="ECO:0000256" key="14">
    <source>
        <dbReference type="SAM" id="MobiDB-lite"/>
    </source>
</evidence>
<evidence type="ECO:0000259" key="17">
    <source>
        <dbReference type="PROSITE" id="PS50112"/>
    </source>
</evidence>
<dbReference type="InterPro" id="IPR003594">
    <property type="entry name" value="HATPase_dom"/>
</dbReference>